<keyword evidence="9" id="KW-1185">Reference proteome</keyword>
<dbReference type="InterPro" id="IPR050130">
    <property type="entry name" value="ClpA_ClpB"/>
</dbReference>
<dbReference type="STRING" id="869209.Tresu_2117"/>
<evidence type="ECO:0000256" key="4">
    <source>
        <dbReference type="ARBA" id="ARBA00023186"/>
    </source>
</evidence>
<dbReference type="SUPFAM" id="SSF81923">
    <property type="entry name" value="Double Clp-N motif"/>
    <property type="match status" value="1"/>
</dbReference>
<dbReference type="GO" id="GO:0034605">
    <property type="term" value="P:cellular response to heat"/>
    <property type="evidence" value="ECO:0007669"/>
    <property type="project" value="TreeGrafter"/>
</dbReference>
<proteinExistence type="predicted"/>
<dbReference type="GO" id="GO:0005737">
    <property type="term" value="C:cytoplasm"/>
    <property type="evidence" value="ECO:0007669"/>
    <property type="project" value="TreeGrafter"/>
</dbReference>
<dbReference type="Gene3D" id="3.40.50.300">
    <property type="entry name" value="P-loop containing nucleotide triphosphate hydrolases"/>
    <property type="match status" value="2"/>
</dbReference>
<dbReference type="FunFam" id="3.40.50.300:FF:000010">
    <property type="entry name" value="Chaperone clpB 1, putative"/>
    <property type="match status" value="1"/>
</dbReference>
<dbReference type="CDD" id="cd00009">
    <property type="entry name" value="AAA"/>
    <property type="match status" value="1"/>
</dbReference>
<keyword evidence="3" id="KW-0067">ATP-binding</keyword>
<evidence type="ECO:0000259" key="6">
    <source>
        <dbReference type="PROSITE" id="PS50151"/>
    </source>
</evidence>
<dbReference type="InterPro" id="IPR018368">
    <property type="entry name" value="ClpA/B_CS1"/>
</dbReference>
<dbReference type="InterPro" id="IPR027417">
    <property type="entry name" value="P-loop_NTPase"/>
</dbReference>
<dbReference type="RefSeq" id="WP_013702239.1">
    <property type="nucleotide sequence ID" value="NC_015385.1"/>
</dbReference>
<dbReference type="SMART" id="SM01086">
    <property type="entry name" value="ClpB_D2-small"/>
    <property type="match status" value="1"/>
</dbReference>
<dbReference type="eggNOG" id="COG0542">
    <property type="taxonomic scope" value="Bacteria"/>
</dbReference>
<feature type="domain" description="Clp R" evidence="7">
    <location>
        <begin position="2"/>
        <end position="146"/>
    </location>
</feature>
<keyword evidence="2" id="KW-0547">Nucleotide-binding</keyword>
<accession>F2NTJ7</accession>
<dbReference type="PANTHER" id="PTHR11638">
    <property type="entry name" value="ATP-DEPENDENT CLP PROTEASE"/>
    <property type="match status" value="1"/>
</dbReference>
<reference evidence="8 9" key="1">
    <citation type="journal article" date="2011" name="Stand. Genomic Sci.">
        <title>Complete genome sequence of Treponema succinifaciens type strain (6091).</title>
        <authorList>
            <person name="Han C."/>
            <person name="Gronow S."/>
            <person name="Teshima H."/>
            <person name="Lapidus A."/>
            <person name="Nolan M."/>
            <person name="Lucas S."/>
            <person name="Hammon N."/>
            <person name="Deshpande S."/>
            <person name="Cheng J.F."/>
            <person name="Zeytun A."/>
            <person name="Tapia R."/>
            <person name="Goodwin L."/>
            <person name="Pitluck S."/>
            <person name="Liolios K."/>
            <person name="Pagani I."/>
            <person name="Ivanova N."/>
            <person name="Mavromatis K."/>
            <person name="Mikhailova N."/>
            <person name="Huntemann M."/>
            <person name="Pati A."/>
            <person name="Chen A."/>
            <person name="Palaniappan K."/>
            <person name="Land M."/>
            <person name="Hauser L."/>
            <person name="Brambilla E.M."/>
            <person name="Rohde M."/>
            <person name="Goker M."/>
            <person name="Woyke T."/>
            <person name="Bristow J."/>
            <person name="Eisen J.A."/>
            <person name="Markowitz V."/>
            <person name="Hugenholtz P."/>
            <person name="Kyrpides N.C."/>
            <person name="Klenk H.P."/>
            <person name="Detter J.C."/>
        </authorList>
    </citation>
    <scope>NUCLEOTIDE SEQUENCE [LARGE SCALE GENOMIC DNA]</scope>
    <source>
        <strain evidence="9">ATCC 33096 / DSM 2489 / 6091</strain>
    </source>
</reference>
<gene>
    <name evidence="8" type="ordered locus">Tresu_2117</name>
</gene>
<dbReference type="Pfam" id="PF00004">
    <property type="entry name" value="AAA"/>
    <property type="match status" value="1"/>
</dbReference>
<dbReference type="InterPro" id="IPR003959">
    <property type="entry name" value="ATPase_AAA_core"/>
</dbReference>
<dbReference type="Gene3D" id="4.10.860.10">
    <property type="entry name" value="UVR domain"/>
    <property type="match status" value="1"/>
</dbReference>
<evidence type="ECO:0000256" key="5">
    <source>
        <dbReference type="PROSITE-ProRule" id="PRU01251"/>
    </source>
</evidence>
<dbReference type="InterPro" id="IPR001943">
    <property type="entry name" value="UVR_dom"/>
</dbReference>
<dbReference type="HOGENOM" id="CLU_005070_4_1_12"/>
<evidence type="ECO:0000259" key="7">
    <source>
        <dbReference type="PROSITE" id="PS51903"/>
    </source>
</evidence>
<protein>
    <submittedName>
        <fullName evidence="8">ATPase AAA-2 domain protein</fullName>
    </submittedName>
</protein>
<evidence type="ECO:0000256" key="2">
    <source>
        <dbReference type="ARBA" id="ARBA00022741"/>
    </source>
</evidence>
<dbReference type="FunFam" id="3.40.50.300:FF:000025">
    <property type="entry name" value="ATP-dependent Clp protease subunit"/>
    <property type="match status" value="1"/>
</dbReference>
<dbReference type="AlphaFoldDB" id="F2NTJ7"/>
<dbReference type="PROSITE" id="PS51903">
    <property type="entry name" value="CLP_R"/>
    <property type="match status" value="1"/>
</dbReference>
<organism evidence="8 9">
    <name type="scientific">Treponema succinifaciens (strain ATCC 33096 / DSM 2489 / 6091)</name>
    <dbReference type="NCBI Taxonomy" id="869209"/>
    <lineage>
        <taxon>Bacteria</taxon>
        <taxon>Pseudomonadati</taxon>
        <taxon>Spirochaetota</taxon>
        <taxon>Spirochaetia</taxon>
        <taxon>Spirochaetales</taxon>
        <taxon>Treponemataceae</taxon>
        <taxon>Treponema</taxon>
    </lineage>
</organism>
<dbReference type="PROSITE" id="PS50151">
    <property type="entry name" value="UVR"/>
    <property type="match status" value="1"/>
</dbReference>
<dbReference type="InterPro" id="IPR003593">
    <property type="entry name" value="AAA+_ATPase"/>
</dbReference>
<keyword evidence="4" id="KW-0143">Chaperone</keyword>
<name>F2NTJ7_TRES6</name>
<dbReference type="Pfam" id="PF07724">
    <property type="entry name" value="AAA_2"/>
    <property type="match status" value="1"/>
</dbReference>
<reference evidence="9" key="2">
    <citation type="submission" date="2011-04" db="EMBL/GenBank/DDBJ databases">
        <title>The complete genome of chromosome of Treponema succinifaciens DSM 2489.</title>
        <authorList>
            <person name="Lucas S."/>
            <person name="Copeland A."/>
            <person name="Lapidus A."/>
            <person name="Bruce D."/>
            <person name="Goodwin L."/>
            <person name="Pitluck S."/>
            <person name="Peters L."/>
            <person name="Kyrpides N."/>
            <person name="Mavromatis K."/>
            <person name="Ivanova N."/>
            <person name="Ovchinnikova G."/>
            <person name="Teshima H."/>
            <person name="Detter J.C."/>
            <person name="Tapia R."/>
            <person name="Han C."/>
            <person name="Land M."/>
            <person name="Hauser L."/>
            <person name="Markowitz V."/>
            <person name="Cheng J.-F."/>
            <person name="Hugenholtz P."/>
            <person name="Woyke T."/>
            <person name="Wu D."/>
            <person name="Gronow S."/>
            <person name="Wellnitz S."/>
            <person name="Brambilla E."/>
            <person name="Klenk H.-P."/>
            <person name="Eisen J.A."/>
        </authorList>
    </citation>
    <scope>NUCLEOTIDE SEQUENCE [LARGE SCALE GENOMIC DNA]</scope>
    <source>
        <strain evidence="9">ATCC 33096 / DSM 2489 / 6091</strain>
    </source>
</reference>
<evidence type="ECO:0000256" key="3">
    <source>
        <dbReference type="ARBA" id="ARBA00022840"/>
    </source>
</evidence>
<dbReference type="SMART" id="SM00382">
    <property type="entry name" value="AAA"/>
    <property type="match status" value="2"/>
</dbReference>
<dbReference type="OrthoDB" id="9803641at2"/>
<keyword evidence="1 5" id="KW-0677">Repeat</keyword>
<dbReference type="Gene3D" id="1.10.8.60">
    <property type="match status" value="2"/>
</dbReference>
<dbReference type="CDD" id="cd19499">
    <property type="entry name" value="RecA-like_ClpB_Hsp104-like"/>
    <property type="match status" value="1"/>
</dbReference>
<dbReference type="Pfam" id="PF17871">
    <property type="entry name" value="AAA_lid_9"/>
    <property type="match status" value="1"/>
</dbReference>
<dbReference type="InterPro" id="IPR019489">
    <property type="entry name" value="Clp_ATPase_C"/>
</dbReference>
<dbReference type="SUPFAM" id="SSF52540">
    <property type="entry name" value="P-loop containing nucleoside triphosphate hydrolases"/>
    <property type="match status" value="2"/>
</dbReference>
<dbReference type="Proteomes" id="UP000006852">
    <property type="component" value="Chromosome"/>
</dbReference>
<dbReference type="GO" id="GO:0016887">
    <property type="term" value="F:ATP hydrolysis activity"/>
    <property type="evidence" value="ECO:0007669"/>
    <property type="project" value="InterPro"/>
</dbReference>
<evidence type="ECO:0000313" key="8">
    <source>
        <dbReference type="EMBL" id="AEB14986.1"/>
    </source>
</evidence>
<dbReference type="Pfam" id="PF02861">
    <property type="entry name" value="Clp_N"/>
    <property type="match status" value="1"/>
</dbReference>
<dbReference type="GeneID" id="302999239"/>
<feature type="domain" description="UVR" evidence="6">
    <location>
        <begin position="441"/>
        <end position="476"/>
    </location>
</feature>
<dbReference type="PROSITE" id="PS00870">
    <property type="entry name" value="CLPAB_1"/>
    <property type="match status" value="1"/>
</dbReference>
<evidence type="ECO:0000313" key="9">
    <source>
        <dbReference type="Proteomes" id="UP000006852"/>
    </source>
</evidence>
<dbReference type="KEGG" id="tsu:Tresu_2117"/>
<dbReference type="PANTHER" id="PTHR11638:SF175">
    <property type="entry name" value="ATP-DEPENDENT CLP PROTEASE, ATP-BINDING SUBUNIT CLPC"/>
    <property type="match status" value="1"/>
</dbReference>
<dbReference type="PRINTS" id="PR00300">
    <property type="entry name" value="CLPPROTEASEA"/>
</dbReference>
<dbReference type="InterPro" id="IPR041546">
    <property type="entry name" value="ClpA/ClpB_AAA_lid"/>
</dbReference>
<dbReference type="GO" id="GO:0005524">
    <property type="term" value="F:ATP binding"/>
    <property type="evidence" value="ECO:0007669"/>
    <property type="project" value="UniProtKB-KW"/>
</dbReference>
<dbReference type="InterPro" id="IPR004176">
    <property type="entry name" value="Clp_R_N"/>
</dbReference>
<dbReference type="Gene3D" id="1.10.1780.10">
    <property type="entry name" value="Clp, N-terminal domain"/>
    <property type="match status" value="1"/>
</dbReference>
<evidence type="ECO:0000256" key="1">
    <source>
        <dbReference type="ARBA" id="ARBA00022737"/>
    </source>
</evidence>
<dbReference type="InterPro" id="IPR001270">
    <property type="entry name" value="ClpA/B"/>
</dbReference>
<dbReference type="InterPro" id="IPR036628">
    <property type="entry name" value="Clp_N_dom_sf"/>
</dbReference>
<sequence>MYENFSPRAQRILVALAQDEAYFLGSRQIDPEHIILALLKSAEGLGYVVLQQLRINVLTLQLAIEQSLPSRFPDTELKTIPNSDRTERFLNQAAFDAKTMQCNYVGTEHLLFAAATEERSLLWAYLKRAGISIEQVKKTIADIQRKIPSSAVKDPRNFSGGNFAQETPVPFMADGSVQRKQKQSGILAQFSRDLTQDAKDGNLDPVVGREKEVLRTIQILSRRTKNNPVLVGEPGVGKTAIAESLAQRIANGNVPANLFGKKILQLDLAAMIAGTKYRGEFEERLKRVMKEIKESKNIILFVDELHTIIGAGGPEGSMDASNMIKPALSRGELQMIGATTTKEYRKYFEKDSALARRFQTVKVEEPSEYETQEILLGLKKYYEEFHHVIYEDDVIPIIVKYSKRYISERFLPDKAIDILDEAGAAKKMQEDVRPEELDKLESEYARYNEQKRELVASQEYEKAAYIRDHINLLRSRIDDLNRKWKSSDAAKKRRVCAEDVCKIISEISGIDVSKLDEGKSGRLLNMEKILHEEVVGQDEAVASICSAVRRSKAGISSHKRPVGSFIFLGPTGVGKTQLAKSLAKFLFGTEEALIRVDMSDYMEKQNASRLVGAPPGYIGYEEGGLLTEQVRQHPYSVVLLDEIEKAHHDIYNLLLQLLEEGELKDNLGHTVSFKNTVIIMTSNAGAREITAESKMGFSTAKEGIVPYSEIKSSAMEELKKIMSPELLNRIDDVIVFDALSKKQIASILEIQIKELEDRLDEKSISLVLKTKAKEYLVEHGYEPSMGARPMRRLLQKEIEDPLANLLLQNENEEGETVSVDCIDGTISLKLSKKKKKAAAAKKKQELSAQEANQLS</sequence>
<dbReference type="EMBL" id="CP002631">
    <property type="protein sequence ID" value="AEB14986.1"/>
    <property type="molecule type" value="Genomic_DNA"/>
</dbReference>
<dbReference type="Pfam" id="PF10431">
    <property type="entry name" value="ClpB_D2-small"/>
    <property type="match status" value="1"/>
</dbReference>